<dbReference type="Gene3D" id="3.40.50.720">
    <property type="entry name" value="NAD(P)-binding Rossmann-like Domain"/>
    <property type="match status" value="1"/>
</dbReference>
<dbReference type="InterPro" id="IPR011047">
    <property type="entry name" value="Quinoprotein_ADH-like_sf"/>
</dbReference>
<feature type="chain" id="PRO_5007839435" description="non-specific serine/threonine protein kinase" evidence="21">
    <location>
        <begin position="23"/>
        <end position="1597"/>
    </location>
</feature>
<evidence type="ECO:0000259" key="23">
    <source>
        <dbReference type="PROSITE" id="PS51392"/>
    </source>
</evidence>
<dbReference type="InterPro" id="IPR045133">
    <property type="entry name" value="IRE1/2-like"/>
</dbReference>
<dbReference type="GO" id="GO:0004674">
    <property type="term" value="F:protein serine/threonine kinase activity"/>
    <property type="evidence" value="ECO:0007669"/>
    <property type="project" value="UniProtKB-KW"/>
</dbReference>
<keyword evidence="10 24" id="KW-0418">Kinase</keyword>
<dbReference type="FunFam" id="2.130.10.10:FF:002451">
    <property type="entry name" value="Putative Serine/threonine-protein kinase/endoribonuclease IRE1"/>
    <property type="match status" value="1"/>
</dbReference>
<dbReference type="InterPro" id="IPR038357">
    <property type="entry name" value="KEN_sf"/>
</dbReference>
<dbReference type="GO" id="GO:0080090">
    <property type="term" value="P:regulation of primary metabolic process"/>
    <property type="evidence" value="ECO:0007669"/>
    <property type="project" value="UniProtKB-ARBA"/>
</dbReference>
<feature type="transmembrane region" description="Helical" evidence="20">
    <location>
        <begin position="453"/>
        <end position="474"/>
    </location>
</feature>
<dbReference type="CDD" id="cd13982">
    <property type="entry name" value="STKc_IRE1"/>
    <property type="match status" value="1"/>
</dbReference>
<feature type="transmembrane region" description="Helical" evidence="20">
    <location>
        <begin position="698"/>
        <end position="715"/>
    </location>
</feature>
<keyword evidence="13" id="KW-0067">ATP-binding</keyword>
<dbReference type="SMART" id="SM00580">
    <property type="entry name" value="PUG"/>
    <property type="match status" value="1"/>
</dbReference>
<keyword evidence="14 20" id="KW-1133">Transmembrane helix</keyword>
<dbReference type="CDD" id="cd10422">
    <property type="entry name" value="RNase_Ire1"/>
    <property type="match status" value="1"/>
</dbReference>
<keyword evidence="16" id="KW-0511">Multifunctional enzyme</keyword>
<evidence type="ECO:0000313" key="24">
    <source>
        <dbReference type="EMBL" id="KZS21328.1"/>
    </source>
</evidence>
<evidence type="ECO:0000259" key="22">
    <source>
        <dbReference type="PROSITE" id="PS50011"/>
    </source>
</evidence>
<evidence type="ECO:0000256" key="4">
    <source>
        <dbReference type="ARBA" id="ARBA00022527"/>
    </source>
</evidence>
<evidence type="ECO:0000256" key="7">
    <source>
        <dbReference type="ARBA" id="ARBA00022692"/>
    </source>
</evidence>
<dbReference type="STRING" id="35525.A0A162SIB8"/>
<dbReference type="Gene3D" id="3.30.200.20">
    <property type="entry name" value="Phosphorylase Kinase, domain 1"/>
    <property type="match status" value="1"/>
</dbReference>
<keyword evidence="12" id="KW-0256">Endoplasmic reticulum</keyword>
<feature type="domain" description="Protein kinase" evidence="22">
    <location>
        <begin position="519"/>
        <end position="775"/>
    </location>
</feature>
<name>A0A162SIB8_9CRUS</name>
<keyword evidence="25" id="KW-1185">Reference proteome</keyword>
<dbReference type="FunFam" id="1.10.510.10:FF:001667">
    <property type="entry name" value="Serine/threonine-protein kinase/endoribonuclease IRE1"/>
    <property type="match status" value="1"/>
</dbReference>
<evidence type="ECO:0000256" key="21">
    <source>
        <dbReference type="SAM" id="SignalP"/>
    </source>
</evidence>
<keyword evidence="7 20" id="KW-0812">Transmembrane</keyword>
<dbReference type="GO" id="GO:0005524">
    <property type="term" value="F:ATP binding"/>
    <property type="evidence" value="ECO:0007669"/>
    <property type="project" value="UniProtKB-KW"/>
</dbReference>
<evidence type="ECO:0000256" key="3">
    <source>
        <dbReference type="ARBA" id="ARBA00012513"/>
    </source>
</evidence>
<keyword evidence="9" id="KW-0547">Nucleotide-binding</keyword>
<evidence type="ECO:0000256" key="9">
    <source>
        <dbReference type="ARBA" id="ARBA00022741"/>
    </source>
</evidence>
<dbReference type="SUPFAM" id="SSF56112">
    <property type="entry name" value="Protein kinase-like (PK-like)"/>
    <property type="match status" value="1"/>
</dbReference>
<dbReference type="PROSITE" id="PS50011">
    <property type="entry name" value="PROTEIN_KINASE_DOM"/>
    <property type="match status" value="1"/>
</dbReference>
<dbReference type="SUPFAM" id="SSF50998">
    <property type="entry name" value="Quinoprotein alcohol dehydrogenase-like"/>
    <property type="match status" value="1"/>
</dbReference>
<feature type="region of interest" description="Disordered" evidence="19">
    <location>
        <begin position="418"/>
        <end position="439"/>
    </location>
</feature>
<dbReference type="Pfam" id="PF07993">
    <property type="entry name" value="NAD_binding_4"/>
    <property type="match status" value="1"/>
</dbReference>
<feature type="signal peptide" evidence="21">
    <location>
        <begin position="1"/>
        <end position="22"/>
    </location>
</feature>
<dbReference type="GO" id="GO:0006397">
    <property type="term" value="P:mRNA processing"/>
    <property type="evidence" value="ECO:0007669"/>
    <property type="project" value="InterPro"/>
</dbReference>
<dbReference type="FunFam" id="3.30.200.20:FF:000077">
    <property type="entry name" value="Putative Serine/threonine-protein kinase/endoribonuclease IRE1"/>
    <property type="match status" value="1"/>
</dbReference>
<evidence type="ECO:0000256" key="8">
    <source>
        <dbReference type="ARBA" id="ARBA00022729"/>
    </source>
</evidence>
<dbReference type="InterPro" id="IPR010513">
    <property type="entry name" value="KEN_dom"/>
</dbReference>
<evidence type="ECO:0000256" key="2">
    <source>
        <dbReference type="ARBA" id="ARBA00004115"/>
    </source>
</evidence>
<dbReference type="Proteomes" id="UP000076858">
    <property type="component" value="Unassembled WGS sequence"/>
</dbReference>
<dbReference type="SUPFAM" id="SSF51735">
    <property type="entry name" value="NAD(P)-binding Rossmann-fold domains"/>
    <property type="match status" value="1"/>
</dbReference>
<dbReference type="PROSITE" id="PS51392">
    <property type="entry name" value="KEN"/>
    <property type="match status" value="1"/>
</dbReference>
<dbReference type="Gene3D" id="1.20.1440.180">
    <property type="entry name" value="KEN domain"/>
    <property type="match status" value="1"/>
</dbReference>
<dbReference type="PROSITE" id="PS00108">
    <property type="entry name" value="PROTEIN_KINASE_ST"/>
    <property type="match status" value="1"/>
</dbReference>
<keyword evidence="8 21" id="KW-0732">Signal</keyword>
<dbReference type="OrthoDB" id="63989at2759"/>
<evidence type="ECO:0000256" key="6">
    <source>
        <dbReference type="ARBA" id="ARBA00022679"/>
    </source>
</evidence>
<evidence type="ECO:0000256" key="13">
    <source>
        <dbReference type="ARBA" id="ARBA00022840"/>
    </source>
</evidence>
<dbReference type="GO" id="GO:0016787">
    <property type="term" value="F:hydrolase activity"/>
    <property type="evidence" value="ECO:0007669"/>
    <property type="project" value="UniProtKB-KW"/>
</dbReference>
<dbReference type="GO" id="GO:0004521">
    <property type="term" value="F:RNA endonuclease activity"/>
    <property type="evidence" value="ECO:0007669"/>
    <property type="project" value="InterPro"/>
</dbReference>
<protein>
    <recommendedName>
        <fullName evidence="3">non-specific serine/threonine protein kinase</fullName>
        <ecNumber evidence="3">2.7.11.1</ecNumber>
    </recommendedName>
</protein>
<sequence length="1597" mass="181613">MARWELFWFVSFIVYHHYQVSCENQSGRLLEEDPIDTPREIVGSKFIRDDLLVLVSTLEGNLIAINKRTGVVKWMLEDEPVIKLSKELSKSFNLLPDPKDGSLYMLGNSGAEALTKLPFTIPELVSASPSQSSDGMLYMGKKLDTWFVIDQLTGEKQEVLSFQGLEAACPRNKPLGPSIFIGRTEYSLILLDSRTKERHWNVTYFDYTSSTLGQQDPQEYDLAHFTTSSTGKILTLDRHSGDLLWQNDFNSPIVGMYSLIHDVSNPYDSIGLMPIPFTSLSTDTLKNLASKLRETSEQERRITEDTKLFQALYIGQYKHGLYAFPSLVDDRTTFVASQTGRLLLEGPDRSTEATETSSGTSPTVKSPISVNLRLPSDMKIGWADHDNTFNNPKAPITLFGHYKVPESGRLNPALQIAEEDQAKSDPDPTDGKRTDGEGVDEDMALPSLFGFSVLYGLAAFAPILVVFAFSLGAFKRSVWKSFEKESQRDASFSQKRENIQFSTAVELKNGFVQVGKMLFNPAEILGKGCDGTFVYKGLYDSRDVAVKRLLPECFMVADREVALLRESDAHPNVIRYFCTEQDRQFKYIALELCEATLQDYVEGRYASIPIDGVTILRHATAGLAHLHSLDIVHRDIKPPNVLISTPNAKGEIRAMISDFGLCKKLKIGRMSFSRRSGVAGTEGWIAPEMMIEENAKRTTCAVDIFSLGLVFFYVLSKGKHPFGDVLRRQANILGGDYDLSILLSNVSAHTLIEKMLSTDPLERPPARAILKHPIFWAKEKVLAFFQDVSDRVEKDSTESAVLQSLERAAHDVVRGSWRTHLEDVVMEDLRRHRTYQGRSVRDLLRALRNKKNHYREVSEEVRRVMGRNPEEYCDYWTSRFPKLLMHSWYAMHCVKNEHIFSRYYDKQYDFIQKYIVWPTPKPKTDFHRALETAFPVYDPLFPKLKLLPEPPVATKVEDDENVPESWDIEIEEPENADTPCKETESAGTADTEEVKEAQLSLTKQETHMSTNLIAADEAPLHENYTDDNIVLSPGGQWGLFNDRTSNVLRAQGREATDFAPRVAAWSLPTRSQQWEFSEITHHGRKKQKSLHRRKNKKEHSSIVEFYKGRSVFITGATGFMGKVLVEKLLRSCPGIERIYLLMRPSKGQSVEYRLQELINNQIFDEVRRQQPNVMTKVTAVKGDVTFPGYGLSPSDLRLLTENVSVVFNSAATIKFDEELKAALEMNVKGPMQLLEICRQMKRLEAFVHVSTAFNNLDREEMREEVYHSKINPVKLIELLDCLEDSVVKNIATELLGNCPNTYTYTKALAEQLLEQQCGSVPLTIVRPSIVTAALKEPIPGWVDNMNGATGTIAAVGKGFFRVMKINADLVSDIIPVDYPINLMIAAAWHTATRRPNNVTVYSCTTGHQNPLTWGLLQRWSLDSWLKFPTKDMMWYPSAYFTINDLWLKANEVVFHTIPAHLFDLYSSMTGKRARWVRLYAKANKAFSCLEFFTTHQWRFISNNPIRLLNEMSAEDRKTFYIDVREIEWKSYFETFILGARRFVLKDDPSTLPLARSNLQRLYTIRLLLRLIFFSCSLLAVRSLRNFGRSAFSKSSSI</sequence>
<dbReference type="InterPro" id="IPR008271">
    <property type="entry name" value="Ser/Thr_kinase_AS"/>
</dbReference>
<evidence type="ECO:0000256" key="14">
    <source>
        <dbReference type="ARBA" id="ARBA00022989"/>
    </source>
</evidence>
<evidence type="ECO:0000256" key="18">
    <source>
        <dbReference type="ARBA" id="ARBA00048679"/>
    </source>
</evidence>
<dbReference type="Pfam" id="PF06479">
    <property type="entry name" value="Ribonuc_2-5A"/>
    <property type="match status" value="1"/>
</dbReference>
<dbReference type="GO" id="GO:1990604">
    <property type="term" value="C:IRE1-TRAF2-ASK1 complex"/>
    <property type="evidence" value="ECO:0007669"/>
    <property type="project" value="TreeGrafter"/>
</dbReference>
<keyword evidence="11" id="KW-0378">Hydrolase</keyword>
<gene>
    <name evidence="24" type="ORF">APZ42_011247</name>
</gene>
<evidence type="ECO:0000256" key="17">
    <source>
        <dbReference type="ARBA" id="ARBA00047899"/>
    </source>
</evidence>
<comment type="catalytic activity">
    <reaction evidence="17">
        <text>L-threonyl-[protein] + ATP = O-phospho-L-threonyl-[protein] + ADP + H(+)</text>
        <dbReference type="Rhea" id="RHEA:46608"/>
        <dbReference type="Rhea" id="RHEA-COMP:11060"/>
        <dbReference type="Rhea" id="RHEA-COMP:11605"/>
        <dbReference type="ChEBI" id="CHEBI:15378"/>
        <dbReference type="ChEBI" id="CHEBI:30013"/>
        <dbReference type="ChEBI" id="CHEBI:30616"/>
        <dbReference type="ChEBI" id="CHEBI:61977"/>
        <dbReference type="ChEBI" id="CHEBI:456216"/>
        <dbReference type="EC" id="2.7.11.1"/>
    </reaction>
</comment>
<dbReference type="InterPro" id="IPR015943">
    <property type="entry name" value="WD40/YVTN_repeat-like_dom_sf"/>
</dbReference>
<dbReference type="GO" id="GO:0036498">
    <property type="term" value="P:IRE1-mediated unfolded protein response"/>
    <property type="evidence" value="ECO:0007669"/>
    <property type="project" value="TreeGrafter"/>
</dbReference>
<feature type="region of interest" description="Disordered" evidence="19">
    <location>
        <begin position="969"/>
        <end position="993"/>
    </location>
</feature>
<dbReference type="CDD" id="cd09071">
    <property type="entry name" value="FAR_C"/>
    <property type="match status" value="1"/>
</dbReference>
<dbReference type="GO" id="GO:0070059">
    <property type="term" value="P:intrinsic apoptotic signaling pathway in response to endoplasmic reticulum stress"/>
    <property type="evidence" value="ECO:0007669"/>
    <property type="project" value="TreeGrafter"/>
</dbReference>
<keyword evidence="6" id="KW-0808">Transferase</keyword>
<dbReference type="InterPro" id="IPR036291">
    <property type="entry name" value="NAD(P)-bd_dom_sf"/>
</dbReference>
<dbReference type="PANTHER" id="PTHR13954:SF6">
    <property type="entry name" value="NON-SPECIFIC SERINE_THREONINE PROTEIN KINASE"/>
    <property type="match status" value="1"/>
</dbReference>
<evidence type="ECO:0000256" key="12">
    <source>
        <dbReference type="ARBA" id="ARBA00022824"/>
    </source>
</evidence>
<dbReference type="GO" id="GO:0010468">
    <property type="term" value="P:regulation of gene expression"/>
    <property type="evidence" value="ECO:0007669"/>
    <property type="project" value="UniProtKB-ARBA"/>
</dbReference>
<reference evidence="24 25" key="1">
    <citation type="submission" date="2016-03" db="EMBL/GenBank/DDBJ databases">
        <title>EvidentialGene: Evidence-directed Construction of Genes on Genomes.</title>
        <authorList>
            <person name="Gilbert D.G."/>
            <person name="Choi J.-H."/>
            <person name="Mockaitis K."/>
            <person name="Colbourne J."/>
            <person name="Pfrender M."/>
        </authorList>
    </citation>
    <scope>NUCLEOTIDE SEQUENCE [LARGE SCALE GENOMIC DNA]</scope>
    <source>
        <strain evidence="24 25">Xinb3</strain>
        <tissue evidence="24">Complete organism</tissue>
    </source>
</reference>
<comment type="cofactor">
    <cofactor evidence="1">
        <name>Mg(2+)</name>
        <dbReference type="ChEBI" id="CHEBI:18420"/>
    </cofactor>
</comment>
<dbReference type="InterPro" id="IPR018391">
    <property type="entry name" value="PQQ_b-propeller_rpt"/>
</dbReference>
<proteinExistence type="predicted"/>
<dbReference type="EMBL" id="LRGB01000024">
    <property type="protein sequence ID" value="KZS21328.1"/>
    <property type="molecule type" value="Genomic_DNA"/>
</dbReference>
<evidence type="ECO:0000256" key="5">
    <source>
        <dbReference type="ARBA" id="ARBA00022553"/>
    </source>
</evidence>
<dbReference type="Gene3D" id="1.10.510.10">
    <property type="entry name" value="Transferase(Phosphotransferase) domain 1"/>
    <property type="match status" value="1"/>
</dbReference>
<dbReference type="SMART" id="SM00220">
    <property type="entry name" value="S_TKc"/>
    <property type="match status" value="1"/>
</dbReference>
<evidence type="ECO:0000256" key="10">
    <source>
        <dbReference type="ARBA" id="ARBA00022777"/>
    </source>
</evidence>
<dbReference type="Pfam" id="PF03015">
    <property type="entry name" value="Sterile"/>
    <property type="match status" value="1"/>
</dbReference>
<dbReference type="GO" id="GO:0051082">
    <property type="term" value="F:unfolded protein binding"/>
    <property type="evidence" value="ECO:0007669"/>
    <property type="project" value="TreeGrafter"/>
</dbReference>
<dbReference type="InterPro" id="IPR013120">
    <property type="entry name" value="FAR_NAD-bd"/>
</dbReference>
<evidence type="ECO:0000256" key="19">
    <source>
        <dbReference type="SAM" id="MobiDB-lite"/>
    </source>
</evidence>
<keyword evidence="15 20" id="KW-0472">Membrane</keyword>
<dbReference type="CDD" id="cd09769">
    <property type="entry name" value="Luminal_IRE1"/>
    <property type="match status" value="1"/>
</dbReference>
<dbReference type="CDD" id="cd05236">
    <property type="entry name" value="FAR-N_SDR_e"/>
    <property type="match status" value="1"/>
</dbReference>
<feature type="compositionally biased region" description="Low complexity" evidence="19">
    <location>
        <begin position="353"/>
        <end position="363"/>
    </location>
</feature>
<comment type="catalytic activity">
    <reaction evidence="18">
        <text>L-seryl-[protein] + ATP = O-phospho-L-seryl-[protein] + ADP + H(+)</text>
        <dbReference type="Rhea" id="RHEA:17989"/>
        <dbReference type="Rhea" id="RHEA-COMP:9863"/>
        <dbReference type="Rhea" id="RHEA-COMP:11604"/>
        <dbReference type="ChEBI" id="CHEBI:15378"/>
        <dbReference type="ChEBI" id="CHEBI:29999"/>
        <dbReference type="ChEBI" id="CHEBI:30616"/>
        <dbReference type="ChEBI" id="CHEBI:83421"/>
        <dbReference type="ChEBI" id="CHEBI:456216"/>
        <dbReference type="EC" id="2.7.11.1"/>
    </reaction>
</comment>
<dbReference type="InterPro" id="IPR033640">
    <property type="entry name" value="FAR_C"/>
</dbReference>
<dbReference type="FunFam" id="1.20.1440.180:FF:000001">
    <property type="entry name" value="Serine/threonine-protein kinase/endoribonuclease IRE1"/>
    <property type="match status" value="1"/>
</dbReference>
<evidence type="ECO:0000256" key="16">
    <source>
        <dbReference type="ARBA" id="ARBA00023268"/>
    </source>
</evidence>
<comment type="caution">
    <text evidence="24">The sequence shown here is derived from an EMBL/GenBank/DDBJ whole genome shotgun (WGS) entry which is preliminary data.</text>
</comment>
<evidence type="ECO:0000256" key="11">
    <source>
        <dbReference type="ARBA" id="ARBA00022801"/>
    </source>
</evidence>
<dbReference type="InterPro" id="IPR000719">
    <property type="entry name" value="Prot_kinase_dom"/>
</dbReference>
<comment type="subcellular location">
    <subcellularLocation>
        <location evidence="2">Endoplasmic reticulum membrane</location>
        <topology evidence="2">Single-pass type I membrane protein</topology>
    </subcellularLocation>
</comment>
<organism evidence="24 25">
    <name type="scientific">Daphnia magna</name>
    <dbReference type="NCBI Taxonomy" id="35525"/>
    <lineage>
        <taxon>Eukaryota</taxon>
        <taxon>Metazoa</taxon>
        <taxon>Ecdysozoa</taxon>
        <taxon>Arthropoda</taxon>
        <taxon>Crustacea</taxon>
        <taxon>Branchiopoda</taxon>
        <taxon>Diplostraca</taxon>
        <taxon>Cladocera</taxon>
        <taxon>Anomopoda</taxon>
        <taxon>Daphniidae</taxon>
        <taxon>Daphnia</taxon>
    </lineage>
</organism>
<feature type="domain" description="KEN" evidence="23">
    <location>
        <begin position="778"/>
        <end position="906"/>
    </location>
</feature>
<keyword evidence="4" id="KW-0723">Serine/threonine-protein kinase</keyword>
<evidence type="ECO:0000256" key="15">
    <source>
        <dbReference type="ARBA" id="ARBA00023136"/>
    </source>
</evidence>
<feature type="region of interest" description="Disordered" evidence="19">
    <location>
        <begin position="345"/>
        <end position="368"/>
    </location>
</feature>
<accession>A0A162SIB8</accession>
<evidence type="ECO:0000256" key="1">
    <source>
        <dbReference type="ARBA" id="ARBA00001946"/>
    </source>
</evidence>
<evidence type="ECO:0000256" key="20">
    <source>
        <dbReference type="SAM" id="Phobius"/>
    </source>
</evidence>
<keyword evidence="5" id="KW-0597">Phosphoprotein</keyword>
<feature type="compositionally biased region" description="Basic and acidic residues" evidence="19">
    <location>
        <begin position="420"/>
        <end position="436"/>
    </location>
</feature>
<evidence type="ECO:0000313" key="25">
    <source>
        <dbReference type="Proteomes" id="UP000076858"/>
    </source>
</evidence>
<dbReference type="FunFam" id="3.40.50.720:FF:000370">
    <property type="entry name" value="Fatty acyl-CoA reductase"/>
    <property type="match status" value="1"/>
</dbReference>
<dbReference type="Pfam" id="PF00069">
    <property type="entry name" value="Pkinase"/>
    <property type="match status" value="1"/>
</dbReference>
<dbReference type="SMART" id="SM00564">
    <property type="entry name" value="PQQ"/>
    <property type="match status" value="4"/>
</dbReference>
<dbReference type="PANTHER" id="PTHR13954">
    <property type="entry name" value="IRE1-RELATED"/>
    <property type="match status" value="1"/>
</dbReference>
<dbReference type="EC" id="2.7.11.1" evidence="3"/>
<dbReference type="Gene3D" id="2.130.10.10">
    <property type="entry name" value="YVTN repeat-like/Quinoprotein amine dehydrogenase"/>
    <property type="match status" value="1"/>
</dbReference>
<dbReference type="InterPro" id="IPR011009">
    <property type="entry name" value="Kinase-like_dom_sf"/>
</dbReference>